<dbReference type="GeneID" id="106533262"/>
<keyword evidence="4" id="KW-0675">Receptor</keyword>
<dbReference type="Gene3D" id="3.10.100.10">
    <property type="entry name" value="Mannose-Binding Protein A, subunit A"/>
    <property type="match status" value="2"/>
</dbReference>
<dbReference type="PANTHER" id="PTHR45784">
    <property type="entry name" value="C-TYPE LECTIN DOMAIN FAMILY 20 MEMBER A-RELATED"/>
    <property type="match status" value="1"/>
</dbReference>
<protein>
    <submittedName>
        <fullName evidence="4">Macrophage mannose receptor 1</fullName>
    </submittedName>
</protein>
<feature type="signal peptide" evidence="1">
    <location>
        <begin position="1"/>
        <end position="24"/>
    </location>
</feature>
<dbReference type="AlphaFoldDB" id="A0A2I4CYA1"/>
<dbReference type="Proteomes" id="UP000192220">
    <property type="component" value="Unplaced"/>
</dbReference>
<dbReference type="OrthoDB" id="6369810at2759"/>
<accession>A0A2I4CYA1</accession>
<name>A0A2I4CYA1_AUSLI</name>
<evidence type="ECO:0000259" key="2">
    <source>
        <dbReference type="PROSITE" id="PS50041"/>
    </source>
</evidence>
<reference evidence="4" key="1">
    <citation type="submission" date="2025-08" db="UniProtKB">
        <authorList>
            <consortium name="RefSeq"/>
        </authorList>
    </citation>
    <scope>IDENTIFICATION</scope>
</reference>
<dbReference type="PANTHER" id="PTHR45784:SF3">
    <property type="entry name" value="C-TYPE LECTIN DOMAIN FAMILY 4 MEMBER K-LIKE-RELATED"/>
    <property type="match status" value="1"/>
</dbReference>
<dbReference type="InterPro" id="IPR016187">
    <property type="entry name" value="CTDL_fold"/>
</dbReference>
<dbReference type="InterPro" id="IPR016186">
    <property type="entry name" value="C-type_lectin-like/link_sf"/>
</dbReference>
<evidence type="ECO:0000313" key="3">
    <source>
        <dbReference type="Proteomes" id="UP000192220"/>
    </source>
</evidence>
<dbReference type="InterPro" id="IPR001304">
    <property type="entry name" value="C-type_lectin-like"/>
</dbReference>
<feature type="domain" description="C-type lectin" evidence="2">
    <location>
        <begin position="25"/>
        <end position="135"/>
    </location>
</feature>
<keyword evidence="3" id="KW-1185">Reference proteome</keyword>
<feature type="chain" id="PRO_5014118722" evidence="1">
    <location>
        <begin position="25"/>
        <end position="320"/>
    </location>
</feature>
<dbReference type="SMART" id="SM00034">
    <property type="entry name" value="CLECT"/>
    <property type="match status" value="2"/>
</dbReference>
<feature type="domain" description="C-type lectin" evidence="2">
    <location>
        <begin position="130"/>
        <end position="245"/>
    </location>
</feature>
<dbReference type="Pfam" id="PF00059">
    <property type="entry name" value="Lectin_C"/>
    <property type="match status" value="2"/>
</dbReference>
<keyword evidence="1" id="KW-0732">Signal</keyword>
<sequence>MKNRLLFLLLLSSGSLLVPGTGSGYTVRRFKYVTLKKTWAEAQTYCRETFLDLATIQNSNNITEAQKVAGTSQVWIGLFNGTWKWSQEQNQDISSSSWYTNWYPGQPQEENCVAFSNNGYWSTMDCGLQYPFFCFNALLQTNILVNMQKTWSEAQTYCRTQYSDLSSITNALDNTALYLKVILGPTYAWTGLHRSSWTWSDGSNGSFTAWGFQPSYQRGDCVLMDLYYGTWFWKPCSEGHPFLCYADYRPLSKRSVKVHVNPGSADLSDPEVQDSLLQQLKLQVEEQEVGGVTEEVKLSWQTLPDGRIFYREEETAPPAG</sequence>
<organism evidence="3 4">
    <name type="scientific">Austrofundulus limnaeus</name>
    <name type="common">Annual killifish</name>
    <dbReference type="NCBI Taxonomy" id="52670"/>
    <lineage>
        <taxon>Eukaryota</taxon>
        <taxon>Metazoa</taxon>
        <taxon>Chordata</taxon>
        <taxon>Craniata</taxon>
        <taxon>Vertebrata</taxon>
        <taxon>Euteleostomi</taxon>
        <taxon>Actinopterygii</taxon>
        <taxon>Neopterygii</taxon>
        <taxon>Teleostei</taxon>
        <taxon>Neoteleostei</taxon>
        <taxon>Acanthomorphata</taxon>
        <taxon>Ovalentaria</taxon>
        <taxon>Atherinomorphae</taxon>
        <taxon>Cyprinodontiformes</taxon>
        <taxon>Rivulidae</taxon>
        <taxon>Austrofundulus</taxon>
    </lineage>
</organism>
<gene>
    <name evidence="4" type="primary">LOC106533262</name>
</gene>
<proteinExistence type="predicted"/>
<evidence type="ECO:0000256" key="1">
    <source>
        <dbReference type="SAM" id="SignalP"/>
    </source>
</evidence>
<dbReference type="InParanoid" id="A0A2I4CYA1"/>
<evidence type="ECO:0000313" key="4">
    <source>
        <dbReference type="RefSeq" id="XP_013884955.1"/>
    </source>
</evidence>
<dbReference type="PROSITE" id="PS50041">
    <property type="entry name" value="C_TYPE_LECTIN_2"/>
    <property type="match status" value="2"/>
</dbReference>
<dbReference type="KEGG" id="alim:106533262"/>
<dbReference type="RefSeq" id="XP_013884955.1">
    <property type="nucleotide sequence ID" value="XM_014029501.1"/>
</dbReference>
<dbReference type="SUPFAM" id="SSF56436">
    <property type="entry name" value="C-type lectin-like"/>
    <property type="match status" value="2"/>
</dbReference>